<name>A0A9N9FK31_9GLOM</name>
<dbReference type="Proteomes" id="UP000789572">
    <property type="component" value="Unassembled WGS sequence"/>
</dbReference>
<keyword evidence="2" id="KW-1185">Reference proteome</keyword>
<organism evidence="1 2">
    <name type="scientific">Paraglomus occultum</name>
    <dbReference type="NCBI Taxonomy" id="144539"/>
    <lineage>
        <taxon>Eukaryota</taxon>
        <taxon>Fungi</taxon>
        <taxon>Fungi incertae sedis</taxon>
        <taxon>Mucoromycota</taxon>
        <taxon>Glomeromycotina</taxon>
        <taxon>Glomeromycetes</taxon>
        <taxon>Paraglomerales</taxon>
        <taxon>Paraglomeraceae</taxon>
        <taxon>Paraglomus</taxon>
    </lineage>
</organism>
<evidence type="ECO:0000313" key="1">
    <source>
        <dbReference type="EMBL" id="CAG8538539.1"/>
    </source>
</evidence>
<gene>
    <name evidence="1" type="ORF">POCULU_LOCUS4416</name>
</gene>
<sequence>MSESDLSSSSHASYNLTPFAIKTILKSNGMHQMASPDNVSYGKKIAEKIWNLRSSLKEQEKTLELPETLSAYKIAHPPILIDFFDDMISTFYIKRKE</sequence>
<dbReference type="AlphaFoldDB" id="A0A9N9FK31"/>
<feature type="non-terminal residue" evidence="1">
    <location>
        <position position="97"/>
    </location>
</feature>
<proteinExistence type="predicted"/>
<protein>
    <submittedName>
        <fullName evidence="1">407_t:CDS:1</fullName>
    </submittedName>
</protein>
<reference evidence="1" key="1">
    <citation type="submission" date="2021-06" db="EMBL/GenBank/DDBJ databases">
        <authorList>
            <person name="Kallberg Y."/>
            <person name="Tangrot J."/>
            <person name="Rosling A."/>
        </authorList>
    </citation>
    <scope>NUCLEOTIDE SEQUENCE</scope>
    <source>
        <strain evidence="1">IA702</strain>
    </source>
</reference>
<evidence type="ECO:0000313" key="2">
    <source>
        <dbReference type="Proteomes" id="UP000789572"/>
    </source>
</evidence>
<accession>A0A9N9FK31</accession>
<comment type="caution">
    <text evidence="1">The sequence shown here is derived from an EMBL/GenBank/DDBJ whole genome shotgun (WGS) entry which is preliminary data.</text>
</comment>
<dbReference type="EMBL" id="CAJVPJ010000571">
    <property type="protein sequence ID" value="CAG8538539.1"/>
    <property type="molecule type" value="Genomic_DNA"/>
</dbReference>